<proteinExistence type="predicted"/>
<feature type="region of interest" description="Disordered" evidence="1">
    <location>
        <begin position="200"/>
        <end position="227"/>
    </location>
</feature>
<gene>
    <name evidence="2" type="ORF">SLS63_013289</name>
</gene>
<organism evidence="2 3">
    <name type="scientific">Diaporthe eres</name>
    <name type="common">Phomopsis oblonga</name>
    <dbReference type="NCBI Taxonomy" id="83184"/>
    <lineage>
        <taxon>Eukaryota</taxon>
        <taxon>Fungi</taxon>
        <taxon>Dikarya</taxon>
        <taxon>Ascomycota</taxon>
        <taxon>Pezizomycotina</taxon>
        <taxon>Sordariomycetes</taxon>
        <taxon>Sordariomycetidae</taxon>
        <taxon>Diaporthales</taxon>
        <taxon>Diaporthaceae</taxon>
        <taxon>Diaporthe</taxon>
        <taxon>Diaporthe eres species complex</taxon>
    </lineage>
</organism>
<evidence type="ECO:0000313" key="2">
    <source>
        <dbReference type="EMBL" id="KAK7709179.1"/>
    </source>
</evidence>
<keyword evidence="3" id="KW-1185">Reference proteome</keyword>
<protein>
    <submittedName>
        <fullName evidence="2">Uncharacterized protein</fullName>
    </submittedName>
</protein>
<feature type="compositionally biased region" description="Basic and acidic residues" evidence="1">
    <location>
        <begin position="200"/>
        <end position="209"/>
    </location>
</feature>
<feature type="compositionally biased region" description="Polar residues" evidence="1">
    <location>
        <begin position="354"/>
        <end position="366"/>
    </location>
</feature>
<comment type="caution">
    <text evidence="2">The sequence shown here is derived from an EMBL/GenBank/DDBJ whole genome shotgun (WGS) entry which is preliminary data.</text>
</comment>
<accession>A0ABR1NNY8</accession>
<feature type="compositionally biased region" description="Basic and acidic residues" evidence="1">
    <location>
        <begin position="324"/>
        <end position="334"/>
    </location>
</feature>
<name>A0ABR1NNY8_DIAER</name>
<reference evidence="2 3" key="1">
    <citation type="submission" date="2024-02" db="EMBL/GenBank/DDBJ databases">
        <title>De novo assembly and annotation of 12 fungi associated with fruit tree decline syndrome in Ontario, Canada.</title>
        <authorList>
            <person name="Sulman M."/>
            <person name="Ellouze W."/>
            <person name="Ilyukhin E."/>
        </authorList>
    </citation>
    <scope>NUCLEOTIDE SEQUENCE [LARGE SCALE GENOMIC DNA]</scope>
    <source>
        <strain evidence="2 3">M169</strain>
    </source>
</reference>
<feature type="compositionally biased region" description="Basic residues" evidence="1">
    <location>
        <begin position="335"/>
        <end position="346"/>
    </location>
</feature>
<feature type="region of interest" description="Disordered" evidence="1">
    <location>
        <begin position="324"/>
        <end position="366"/>
    </location>
</feature>
<feature type="region of interest" description="Disordered" evidence="1">
    <location>
        <begin position="130"/>
        <end position="164"/>
    </location>
</feature>
<dbReference type="Proteomes" id="UP001430848">
    <property type="component" value="Unassembled WGS sequence"/>
</dbReference>
<evidence type="ECO:0000313" key="3">
    <source>
        <dbReference type="Proteomes" id="UP001430848"/>
    </source>
</evidence>
<evidence type="ECO:0000256" key="1">
    <source>
        <dbReference type="SAM" id="MobiDB-lite"/>
    </source>
</evidence>
<sequence>MTLQAAIMTTSSDDLIIQKLPREYVESRGIEKVKGTWIPLIDEEMSRHWDLIKEGIKGFSLAHAGMLRALTRFERDETAELIIRQFVDDRFPGALDLISQIEPLVNQYPSHVVEEAVMVCDDYDIRSVTMDAEPGPSNYRRGESSMPPPPRPAAPLTPVTPAGMKGIRHQNAHEQPPVGDLSSDTDHGSLALLQTAKRSLDVVEVDNPRTPESPTKKAKSTTAPHSAGKVTKSVDFWEVEGQQYIFKDNQCGPGWFVVRCGPGQRVPFLKHPLKGNIATDHFNDDDQPCHDSRRIYTFDDVLREYTYRVNDLSGDMTEQRIESANERLQREHGAHRASAKKPRKGKERAGPARSTATSARLVTSDTDGSYQDEVIKMIQEVIAEFLAEV</sequence>
<feature type="compositionally biased region" description="Pro residues" evidence="1">
    <location>
        <begin position="146"/>
        <end position="155"/>
    </location>
</feature>
<dbReference type="EMBL" id="JAKNSF020000173">
    <property type="protein sequence ID" value="KAK7709179.1"/>
    <property type="molecule type" value="Genomic_DNA"/>
</dbReference>